<dbReference type="Gene3D" id="1.10.3210.10">
    <property type="entry name" value="Hypothetical protein af1432"/>
    <property type="match status" value="1"/>
</dbReference>
<dbReference type="GO" id="GO:0008803">
    <property type="term" value="F:bis(5'-nucleosyl)-tetraphosphatase (symmetrical) activity"/>
    <property type="evidence" value="ECO:0007669"/>
    <property type="project" value="UniProtKB-EC"/>
</dbReference>
<evidence type="ECO:0000256" key="3">
    <source>
        <dbReference type="ARBA" id="ARBA00022741"/>
    </source>
</evidence>
<keyword evidence="2" id="KW-0479">Metal-binding</keyword>
<dbReference type="Proteomes" id="UP001055185">
    <property type="component" value="Unassembled WGS sequence"/>
</dbReference>
<sequence>MDLKEAKALARSRMGDKRFEHTLNVKKMAVKMAKHYGVDPDQAALAALLHDTAKEMPAARQLELLRSHPDLAEDAENRPAPVWHGICAAILARTEWGITDEAVLSAIGCHTTGKPGMGALDKIIFLADMTSAERSWEGVEELRRLEMVDLDEAMLSALEQTVGYVIRSGKPVDPMSARTYEDLKRTFAPAAR</sequence>
<comment type="catalytic activity">
    <reaction evidence="6">
        <text>P(1),P(4)-bis(5'-adenosyl) tetraphosphate + H2O = 2 ADP + 2 H(+)</text>
        <dbReference type="Rhea" id="RHEA:24252"/>
        <dbReference type="ChEBI" id="CHEBI:15377"/>
        <dbReference type="ChEBI" id="CHEBI:15378"/>
        <dbReference type="ChEBI" id="CHEBI:58141"/>
        <dbReference type="ChEBI" id="CHEBI:456216"/>
        <dbReference type="EC" id="3.6.1.41"/>
    </reaction>
</comment>
<dbReference type="PANTHER" id="PTHR35795">
    <property type="entry name" value="SLR1885 PROTEIN"/>
    <property type="match status" value="1"/>
</dbReference>
<dbReference type="NCBIfam" id="TIGR00277">
    <property type="entry name" value="HDIG"/>
    <property type="match status" value="1"/>
</dbReference>
<reference evidence="8" key="1">
    <citation type="journal article" date="2022" name="Int. J. Syst. Evol. Microbiol.">
        <title>Genome-based, phenotypic and chemotaxonomic classification of Faecalibacterium strains: proposal of three novel species Faecalibacterium duncaniae sp. nov., Faecalibacterium hattorii sp. nov. and Faecalibacterium gallinarum sp. nov. .</title>
        <authorList>
            <person name="Sakamoto M."/>
            <person name="Sakurai N."/>
            <person name="Tanno H."/>
            <person name="Iino T."/>
            <person name="Ohkuma M."/>
            <person name="Endo A."/>
        </authorList>
    </citation>
    <scope>NUCLEOTIDE SEQUENCE</scope>
    <source>
        <strain evidence="8">JCM 17207</strain>
    </source>
</reference>
<dbReference type="Pfam" id="PF01966">
    <property type="entry name" value="HD"/>
    <property type="match status" value="1"/>
</dbReference>
<gene>
    <name evidence="8" type="ORF">JCM17207_01420</name>
</gene>
<dbReference type="InterPro" id="IPR006674">
    <property type="entry name" value="HD_domain"/>
</dbReference>
<evidence type="ECO:0000256" key="5">
    <source>
        <dbReference type="ARBA" id="ARBA00023004"/>
    </source>
</evidence>
<dbReference type="SUPFAM" id="SSF109604">
    <property type="entry name" value="HD-domain/PDEase-like"/>
    <property type="match status" value="1"/>
</dbReference>
<dbReference type="PANTHER" id="PTHR35795:SF1">
    <property type="entry name" value="BIS(5'-NUCLEOSYL)-TETRAPHOSPHATASE, SYMMETRICAL"/>
    <property type="match status" value="1"/>
</dbReference>
<evidence type="ECO:0000256" key="4">
    <source>
        <dbReference type="ARBA" id="ARBA00022801"/>
    </source>
</evidence>
<dbReference type="CDD" id="cd00077">
    <property type="entry name" value="HDc"/>
    <property type="match status" value="1"/>
</dbReference>
<keyword evidence="3" id="KW-0547">Nucleotide-binding</keyword>
<dbReference type="InterPro" id="IPR051094">
    <property type="entry name" value="Diverse_Catalytic_Enzymes"/>
</dbReference>
<dbReference type="InterPro" id="IPR006675">
    <property type="entry name" value="HDIG_dom"/>
</dbReference>
<evidence type="ECO:0000256" key="2">
    <source>
        <dbReference type="ARBA" id="ARBA00022723"/>
    </source>
</evidence>
<evidence type="ECO:0000259" key="7">
    <source>
        <dbReference type="PROSITE" id="PS51831"/>
    </source>
</evidence>
<dbReference type="RefSeq" id="WP_238315542.1">
    <property type="nucleotide sequence ID" value="NZ_BQKV01000007.1"/>
</dbReference>
<comment type="caution">
    <text evidence="8">The sequence shown here is derived from an EMBL/GenBank/DDBJ whole genome shotgun (WGS) entry which is preliminary data.</text>
</comment>
<feature type="domain" description="HD" evidence="7">
    <location>
        <begin position="18"/>
        <end position="133"/>
    </location>
</feature>
<dbReference type="GO" id="GO:0000166">
    <property type="term" value="F:nucleotide binding"/>
    <property type="evidence" value="ECO:0007669"/>
    <property type="project" value="UniProtKB-KW"/>
</dbReference>
<dbReference type="PROSITE" id="PS51831">
    <property type="entry name" value="HD"/>
    <property type="match status" value="1"/>
</dbReference>
<organism evidence="8 9">
    <name type="scientific">Faecalibacterium gallinarum</name>
    <dbReference type="NCBI Taxonomy" id="2903556"/>
    <lineage>
        <taxon>Bacteria</taxon>
        <taxon>Bacillati</taxon>
        <taxon>Bacillota</taxon>
        <taxon>Clostridia</taxon>
        <taxon>Eubacteriales</taxon>
        <taxon>Oscillospiraceae</taxon>
        <taxon>Faecalibacterium</taxon>
    </lineage>
</organism>
<keyword evidence="9" id="KW-1185">Reference proteome</keyword>
<dbReference type="InterPro" id="IPR003607">
    <property type="entry name" value="HD/PDEase_dom"/>
</dbReference>
<keyword evidence="4" id="KW-0378">Hydrolase</keyword>
<dbReference type="SMART" id="SM00471">
    <property type="entry name" value="HDc"/>
    <property type="match status" value="1"/>
</dbReference>
<evidence type="ECO:0000313" key="9">
    <source>
        <dbReference type="Proteomes" id="UP001055185"/>
    </source>
</evidence>
<protein>
    <recommendedName>
        <fullName evidence="1">bis(5'-nucleosyl)-tetraphosphatase (symmetrical)</fullName>
        <ecNumber evidence="1">3.6.1.41</ecNumber>
    </recommendedName>
</protein>
<proteinExistence type="predicted"/>
<dbReference type="EMBL" id="BQKV01000007">
    <property type="protein sequence ID" value="GJN63517.1"/>
    <property type="molecule type" value="Genomic_DNA"/>
</dbReference>
<name>A0AA37IVW1_9FIRM</name>
<evidence type="ECO:0000313" key="8">
    <source>
        <dbReference type="EMBL" id="GJN63517.1"/>
    </source>
</evidence>
<accession>A0AA37IVW1</accession>
<keyword evidence="5" id="KW-0408">Iron</keyword>
<dbReference type="AlphaFoldDB" id="A0AA37IVW1"/>
<dbReference type="NCBIfam" id="TIGR00488">
    <property type="entry name" value="bis(5'-nucleosyl)-tetraphosphatase (symmetrical) YqeK"/>
    <property type="match status" value="1"/>
</dbReference>
<evidence type="ECO:0000256" key="1">
    <source>
        <dbReference type="ARBA" id="ARBA00012506"/>
    </source>
</evidence>
<evidence type="ECO:0000256" key="6">
    <source>
        <dbReference type="ARBA" id="ARBA00049417"/>
    </source>
</evidence>
<dbReference type="InterPro" id="IPR005249">
    <property type="entry name" value="YqeK"/>
</dbReference>
<dbReference type="GO" id="GO:0046872">
    <property type="term" value="F:metal ion binding"/>
    <property type="evidence" value="ECO:0007669"/>
    <property type="project" value="UniProtKB-KW"/>
</dbReference>
<dbReference type="EC" id="3.6.1.41" evidence="1"/>